<dbReference type="AlphaFoldDB" id="A0AAW1IT63"/>
<dbReference type="EMBL" id="JASPKY010000568">
    <property type="protein sequence ID" value="KAK9692755.1"/>
    <property type="molecule type" value="Genomic_DNA"/>
</dbReference>
<protein>
    <submittedName>
        <fullName evidence="2">Uncharacterized protein</fullName>
    </submittedName>
</protein>
<evidence type="ECO:0000256" key="1">
    <source>
        <dbReference type="SAM" id="MobiDB-lite"/>
    </source>
</evidence>
<evidence type="ECO:0000313" key="2">
    <source>
        <dbReference type="EMBL" id="KAK9692755.1"/>
    </source>
</evidence>
<feature type="compositionally biased region" description="Basic and acidic residues" evidence="1">
    <location>
        <begin position="1"/>
        <end position="15"/>
    </location>
</feature>
<feature type="region of interest" description="Disordered" evidence="1">
    <location>
        <begin position="1"/>
        <end position="20"/>
    </location>
</feature>
<keyword evidence="3" id="KW-1185">Reference proteome</keyword>
<comment type="caution">
    <text evidence="2">The sequence shown here is derived from an EMBL/GenBank/DDBJ whole genome shotgun (WGS) entry which is preliminary data.</text>
</comment>
<proteinExistence type="predicted"/>
<sequence>MVEVKEDGSQTRNKTDIPSQDVLAIEAEENRNKTDIPSQDVLAIEAEENTADNIRNRQHLIRDKRKMVVTNLEIQANRMKSVSLANHPIGKIGETVRIPIPDVDRARGDLRNILGVILAGKYIIKLL</sequence>
<evidence type="ECO:0000313" key="3">
    <source>
        <dbReference type="Proteomes" id="UP001458880"/>
    </source>
</evidence>
<name>A0AAW1IT63_POPJA</name>
<reference evidence="2 3" key="1">
    <citation type="journal article" date="2024" name="BMC Genomics">
        <title>De novo assembly and annotation of Popillia japonica's genome with initial clues to its potential as an invasive pest.</title>
        <authorList>
            <person name="Cucini C."/>
            <person name="Boschi S."/>
            <person name="Funari R."/>
            <person name="Cardaioli E."/>
            <person name="Iannotti N."/>
            <person name="Marturano G."/>
            <person name="Paoli F."/>
            <person name="Bruttini M."/>
            <person name="Carapelli A."/>
            <person name="Frati F."/>
            <person name="Nardi F."/>
        </authorList>
    </citation>
    <scope>NUCLEOTIDE SEQUENCE [LARGE SCALE GENOMIC DNA]</scope>
    <source>
        <strain evidence="2">DMR45628</strain>
    </source>
</reference>
<accession>A0AAW1IT63</accession>
<organism evidence="2 3">
    <name type="scientific">Popillia japonica</name>
    <name type="common">Japanese beetle</name>
    <dbReference type="NCBI Taxonomy" id="7064"/>
    <lineage>
        <taxon>Eukaryota</taxon>
        <taxon>Metazoa</taxon>
        <taxon>Ecdysozoa</taxon>
        <taxon>Arthropoda</taxon>
        <taxon>Hexapoda</taxon>
        <taxon>Insecta</taxon>
        <taxon>Pterygota</taxon>
        <taxon>Neoptera</taxon>
        <taxon>Endopterygota</taxon>
        <taxon>Coleoptera</taxon>
        <taxon>Polyphaga</taxon>
        <taxon>Scarabaeiformia</taxon>
        <taxon>Scarabaeidae</taxon>
        <taxon>Rutelinae</taxon>
        <taxon>Popillia</taxon>
    </lineage>
</organism>
<gene>
    <name evidence="2" type="ORF">QE152_g34931</name>
</gene>
<dbReference type="Proteomes" id="UP001458880">
    <property type="component" value="Unassembled WGS sequence"/>
</dbReference>